<accession>A0A921H1N5</accession>
<comment type="caution">
    <text evidence="1">The sequence shown here is derived from an EMBL/GenBank/DDBJ whole genome shotgun (WGS) entry which is preliminary data.</text>
</comment>
<dbReference type="Proteomes" id="UP000706163">
    <property type="component" value="Unassembled WGS sequence"/>
</dbReference>
<name>A0A921H1N5_9STAP</name>
<dbReference type="RefSeq" id="WP_107640671.1">
    <property type="nucleotide sequence ID" value="NZ_DYVT01000071.1"/>
</dbReference>
<proteinExistence type="predicted"/>
<sequence length="92" mass="10786">MIITLQEVQNEFCRVEELFQKEVPESETAIEADNGGYKEMLKAYMDIDPIAFEVLYHEDTNSYYEAPQDFHLYGDDSRVDWGQTLKALEELK</sequence>
<organism evidence="1 2">
    <name type="scientific">Staphylococcus kloosii</name>
    <dbReference type="NCBI Taxonomy" id="29384"/>
    <lineage>
        <taxon>Bacteria</taxon>
        <taxon>Bacillati</taxon>
        <taxon>Bacillota</taxon>
        <taxon>Bacilli</taxon>
        <taxon>Bacillales</taxon>
        <taxon>Staphylococcaceae</taxon>
        <taxon>Staphylococcus</taxon>
    </lineage>
</organism>
<evidence type="ECO:0000313" key="2">
    <source>
        <dbReference type="Proteomes" id="UP000706163"/>
    </source>
</evidence>
<reference evidence="1" key="1">
    <citation type="journal article" date="2021" name="PeerJ">
        <title>Extensive microbial diversity within the chicken gut microbiome revealed by metagenomics and culture.</title>
        <authorList>
            <person name="Gilroy R."/>
            <person name="Ravi A."/>
            <person name="Getino M."/>
            <person name="Pursley I."/>
            <person name="Horton D.L."/>
            <person name="Alikhan N.F."/>
            <person name="Baker D."/>
            <person name="Gharbi K."/>
            <person name="Hall N."/>
            <person name="Watson M."/>
            <person name="Adriaenssens E.M."/>
            <person name="Foster-Nyarko E."/>
            <person name="Jarju S."/>
            <person name="Secka A."/>
            <person name="Antonio M."/>
            <person name="Oren A."/>
            <person name="Chaudhuri R.R."/>
            <person name="La Ragione R."/>
            <person name="Hildebrand F."/>
            <person name="Pallen M.J."/>
        </authorList>
    </citation>
    <scope>NUCLEOTIDE SEQUENCE</scope>
    <source>
        <strain evidence="1">CHK149-3286</strain>
    </source>
</reference>
<evidence type="ECO:0000313" key="1">
    <source>
        <dbReference type="EMBL" id="HJF67945.1"/>
    </source>
</evidence>
<reference evidence="1" key="2">
    <citation type="submission" date="2021-09" db="EMBL/GenBank/DDBJ databases">
        <authorList>
            <person name="Gilroy R."/>
        </authorList>
    </citation>
    <scope>NUCLEOTIDE SEQUENCE</scope>
    <source>
        <strain evidence="1">CHK149-3286</strain>
    </source>
</reference>
<protein>
    <submittedName>
        <fullName evidence="1">Uncharacterized protein</fullName>
    </submittedName>
</protein>
<dbReference type="AlphaFoldDB" id="A0A921H1N5"/>
<dbReference type="EMBL" id="DYVT01000071">
    <property type="protein sequence ID" value="HJF67945.1"/>
    <property type="molecule type" value="Genomic_DNA"/>
</dbReference>
<gene>
    <name evidence="1" type="ORF">K8V85_06505</name>
</gene>